<name>A0ABS3B0D9_9XANT</name>
<dbReference type="RefSeq" id="WP_206229178.1">
    <property type="nucleotide sequence ID" value="NZ_JAFIWB010000004.1"/>
</dbReference>
<dbReference type="EMBL" id="JAFIWB010000004">
    <property type="protein sequence ID" value="MBN6101822.1"/>
    <property type="molecule type" value="Genomic_DNA"/>
</dbReference>
<dbReference type="Proteomes" id="UP000695802">
    <property type="component" value="Unassembled WGS sequence"/>
</dbReference>
<gene>
    <name evidence="1" type="ORF">JR064_06535</name>
</gene>
<reference evidence="1 2" key="1">
    <citation type="submission" date="2021-02" db="EMBL/GenBank/DDBJ databases">
        <title>Taxonomically Unique Crown Gall-Associated Xanthomonas Stains Have Deficiency in Virulence Repertories.</title>
        <authorList>
            <person name="Mafakheri H."/>
            <person name="Taghavi S.M."/>
            <person name="Dimkic I."/>
            <person name="Nemanja K."/>
            <person name="Osdaghi E."/>
        </authorList>
    </citation>
    <scope>NUCLEOTIDE SEQUENCE [LARGE SCALE GENOMIC DNA]</scope>
    <source>
        <strain evidence="1 2">FX4</strain>
    </source>
</reference>
<keyword evidence="2" id="KW-1185">Reference proteome</keyword>
<evidence type="ECO:0000313" key="1">
    <source>
        <dbReference type="EMBL" id="MBN6101822.1"/>
    </source>
</evidence>
<sequence>MEIASVVPARRASPIRVSAAGTARGAAHGRAHAAGAMRLPARARHVFDQRMPRAASHRRSRLQCDVYRVFQYRYKADIWLTNPASTLPASGCRVGAAMTAAMAAFHDCTS</sequence>
<organism evidence="1 2">
    <name type="scientific">Xanthomonas bonasiae</name>
    <dbReference type="NCBI Taxonomy" id="2810351"/>
    <lineage>
        <taxon>Bacteria</taxon>
        <taxon>Pseudomonadati</taxon>
        <taxon>Pseudomonadota</taxon>
        <taxon>Gammaproteobacteria</taxon>
        <taxon>Lysobacterales</taxon>
        <taxon>Lysobacteraceae</taxon>
        <taxon>Xanthomonas</taxon>
    </lineage>
</organism>
<protein>
    <submittedName>
        <fullName evidence="1">Uncharacterized protein</fullName>
    </submittedName>
</protein>
<comment type="caution">
    <text evidence="1">The sequence shown here is derived from an EMBL/GenBank/DDBJ whole genome shotgun (WGS) entry which is preliminary data.</text>
</comment>
<evidence type="ECO:0000313" key="2">
    <source>
        <dbReference type="Proteomes" id="UP000695802"/>
    </source>
</evidence>
<accession>A0ABS3B0D9</accession>
<proteinExistence type="predicted"/>